<dbReference type="Proteomes" id="UP000007015">
    <property type="component" value="Chromosome 6"/>
</dbReference>
<gene>
    <name evidence="2" type="ORF">OsI_22006</name>
</gene>
<sequence>MPFFPRSSTYAAYTIPPPPATPGRPDDDNDHYHEDEDKPLLPPIRHCRRQRTWVRRRFVVPTAYLVGHAGVPAAAGEGQKAE</sequence>
<proteinExistence type="predicted"/>
<evidence type="ECO:0000313" key="3">
    <source>
        <dbReference type="Proteomes" id="UP000007015"/>
    </source>
</evidence>
<dbReference type="Gramene" id="BGIOSGA021737-TA">
    <property type="protein sequence ID" value="BGIOSGA021737-PA"/>
    <property type="gene ID" value="BGIOSGA021737"/>
</dbReference>
<organism evidence="2 3">
    <name type="scientific">Oryza sativa subsp. indica</name>
    <name type="common">Rice</name>
    <dbReference type="NCBI Taxonomy" id="39946"/>
    <lineage>
        <taxon>Eukaryota</taxon>
        <taxon>Viridiplantae</taxon>
        <taxon>Streptophyta</taxon>
        <taxon>Embryophyta</taxon>
        <taxon>Tracheophyta</taxon>
        <taxon>Spermatophyta</taxon>
        <taxon>Magnoliopsida</taxon>
        <taxon>Liliopsida</taxon>
        <taxon>Poales</taxon>
        <taxon>Poaceae</taxon>
        <taxon>BOP clade</taxon>
        <taxon>Oryzoideae</taxon>
        <taxon>Oryzeae</taxon>
        <taxon>Oryzinae</taxon>
        <taxon>Oryza</taxon>
        <taxon>Oryza sativa</taxon>
    </lineage>
</organism>
<feature type="compositionally biased region" description="Basic and acidic residues" evidence="1">
    <location>
        <begin position="24"/>
        <end position="39"/>
    </location>
</feature>
<protein>
    <submittedName>
        <fullName evidence="2">Uncharacterized protein</fullName>
    </submittedName>
</protein>
<feature type="region of interest" description="Disordered" evidence="1">
    <location>
        <begin position="1"/>
        <end position="41"/>
    </location>
</feature>
<evidence type="ECO:0000256" key="1">
    <source>
        <dbReference type="SAM" id="MobiDB-lite"/>
    </source>
</evidence>
<accession>A2YA95</accession>
<evidence type="ECO:0000313" key="2">
    <source>
        <dbReference type="EMBL" id="EAZ00006.1"/>
    </source>
</evidence>
<dbReference type="EMBL" id="CM000131">
    <property type="protein sequence ID" value="EAZ00006.1"/>
    <property type="molecule type" value="Genomic_DNA"/>
</dbReference>
<dbReference type="AlphaFoldDB" id="A2YA95"/>
<reference evidence="2 3" key="1">
    <citation type="journal article" date="2005" name="PLoS Biol.">
        <title>The genomes of Oryza sativa: a history of duplications.</title>
        <authorList>
            <person name="Yu J."/>
            <person name="Wang J."/>
            <person name="Lin W."/>
            <person name="Li S."/>
            <person name="Li H."/>
            <person name="Zhou J."/>
            <person name="Ni P."/>
            <person name="Dong W."/>
            <person name="Hu S."/>
            <person name="Zeng C."/>
            <person name="Zhang J."/>
            <person name="Zhang Y."/>
            <person name="Li R."/>
            <person name="Xu Z."/>
            <person name="Li S."/>
            <person name="Li X."/>
            <person name="Zheng H."/>
            <person name="Cong L."/>
            <person name="Lin L."/>
            <person name="Yin J."/>
            <person name="Geng J."/>
            <person name="Li G."/>
            <person name="Shi J."/>
            <person name="Liu J."/>
            <person name="Lv H."/>
            <person name="Li J."/>
            <person name="Wang J."/>
            <person name="Deng Y."/>
            <person name="Ran L."/>
            <person name="Shi X."/>
            <person name="Wang X."/>
            <person name="Wu Q."/>
            <person name="Li C."/>
            <person name="Ren X."/>
            <person name="Wang J."/>
            <person name="Wang X."/>
            <person name="Li D."/>
            <person name="Liu D."/>
            <person name="Zhang X."/>
            <person name="Ji Z."/>
            <person name="Zhao W."/>
            <person name="Sun Y."/>
            <person name="Zhang Z."/>
            <person name="Bao J."/>
            <person name="Han Y."/>
            <person name="Dong L."/>
            <person name="Ji J."/>
            <person name="Chen P."/>
            <person name="Wu S."/>
            <person name="Liu J."/>
            <person name="Xiao Y."/>
            <person name="Bu D."/>
            <person name="Tan J."/>
            <person name="Yang L."/>
            <person name="Ye C."/>
            <person name="Zhang J."/>
            <person name="Xu J."/>
            <person name="Zhou Y."/>
            <person name="Yu Y."/>
            <person name="Zhang B."/>
            <person name="Zhuang S."/>
            <person name="Wei H."/>
            <person name="Liu B."/>
            <person name="Lei M."/>
            <person name="Yu H."/>
            <person name="Li Y."/>
            <person name="Xu H."/>
            <person name="Wei S."/>
            <person name="He X."/>
            <person name="Fang L."/>
            <person name="Zhang Z."/>
            <person name="Zhang Y."/>
            <person name="Huang X."/>
            <person name="Su Z."/>
            <person name="Tong W."/>
            <person name="Li J."/>
            <person name="Tong Z."/>
            <person name="Li S."/>
            <person name="Ye J."/>
            <person name="Wang L."/>
            <person name="Fang L."/>
            <person name="Lei T."/>
            <person name="Chen C."/>
            <person name="Chen H."/>
            <person name="Xu Z."/>
            <person name="Li H."/>
            <person name="Huang H."/>
            <person name="Zhang F."/>
            <person name="Xu H."/>
            <person name="Li N."/>
            <person name="Zhao C."/>
            <person name="Li S."/>
            <person name="Dong L."/>
            <person name="Huang Y."/>
            <person name="Li L."/>
            <person name="Xi Y."/>
            <person name="Qi Q."/>
            <person name="Li W."/>
            <person name="Zhang B."/>
            <person name="Hu W."/>
            <person name="Zhang Y."/>
            <person name="Tian X."/>
            <person name="Jiao Y."/>
            <person name="Liang X."/>
            <person name="Jin J."/>
            <person name="Gao L."/>
            <person name="Zheng W."/>
            <person name="Hao B."/>
            <person name="Liu S."/>
            <person name="Wang W."/>
            <person name="Yuan L."/>
            <person name="Cao M."/>
            <person name="McDermott J."/>
            <person name="Samudrala R."/>
            <person name="Wang J."/>
            <person name="Wong G.K."/>
            <person name="Yang H."/>
        </authorList>
    </citation>
    <scope>NUCLEOTIDE SEQUENCE [LARGE SCALE GENOMIC DNA]</scope>
    <source>
        <strain evidence="3">cv. 93-11</strain>
    </source>
</reference>
<keyword evidence="3" id="KW-1185">Reference proteome</keyword>
<name>A2YA95_ORYSI</name>
<dbReference type="HOGENOM" id="CLU_2562442_0_0_1"/>